<accession>A0A0N4TNE7</accession>
<dbReference type="Proteomes" id="UP000278627">
    <property type="component" value="Unassembled WGS sequence"/>
</dbReference>
<protein>
    <submittedName>
        <fullName evidence="3">Secreted protein</fullName>
    </submittedName>
</protein>
<dbReference type="AlphaFoldDB" id="A0A0N4TNE7"/>
<evidence type="ECO:0000313" key="1">
    <source>
        <dbReference type="EMBL" id="VDN91158.1"/>
    </source>
</evidence>
<evidence type="ECO:0000313" key="2">
    <source>
        <dbReference type="Proteomes" id="UP000278627"/>
    </source>
</evidence>
<reference evidence="1 2" key="2">
    <citation type="submission" date="2018-11" db="EMBL/GenBank/DDBJ databases">
        <authorList>
            <consortium name="Pathogen Informatics"/>
        </authorList>
    </citation>
    <scope>NUCLEOTIDE SEQUENCE [LARGE SCALE GENOMIC DNA]</scope>
</reference>
<proteinExistence type="predicted"/>
<organism evidence="3">
    <name type="scientific">Brugia pahangi</name>
    <name type="common">Filarial nematode worm</name>
    <dbReference type="NCBI Taxonomy" id="6280"/>
    <lineage>
        <taxon>Eukaryota</taxon>
        <taxon>Metazoa</taxon>
        <taxon>Ecdysozoa</taxon>
        <taxon>Nematoda</taxon>
        <taxon>Chromadorea</taxon>
        <taxon>Rhabditida</taxon>
        <taxon>Spirurina</taxon>
        <taxon>Spiruromorpha</taxon>
        <taxon>Filarioidea</taxon>
        <taxon>Onchocercidae</taxon>
        <taxon>Brugia</taxon>
    </lineage>
</organism>
<keyword evidence="2" id="KW-1185">Reference proteome</keyword>
<reference evidence="3" key="1">
    <citation type="submission" date="2017-02" db="UniProtKB">
        <authorList>
            <consortium name="WormBaseParasite"/>
        </authorList>
    </citation>
    <scope>IDENTIFICATION</scope>
</reference>
<sequence length="201" mass="23499">MLFPMALTAFSLNISCPNYSGRVSPTLLVKEFSHGKKWKSGLKFLNIPKLPVLTKIIKCGQQIATVEILNMTVRNGTQQKMLVFENWKSAQVFQYVEGMQNYISKSQQIWPKQRKQECYKESRKPKQFFCSVTEKDQKYLISYSYGNCFMKNVCKMLSISLEIYWRFWLRFSDFLTGSALRVELFVIPLALTLHFPNGIFK</sequence>
<name>A0A0N4TNE7_BRUPA</name>
<dbReference type="WBParaSite" id="BPAG_0001001001-mRNA-1">
    <property type="protein sequence ID" value="BPAG_0001001001-mRNA-1"/>
    <property type="gene ID" value="BPAG_0001001001"/>
</dbReference>
<evidence type="ECO:0000313" key="3">
    <source>
        <dbReference type="WBParaSite" id="BPAG_0001001001-mRNA-1"/>
    </source>
</evidence>
<gene>
    <name evidence="1" type="ORF">BPAG_LOCUS9972</name>
</gene>
<dbReference type="EMBL" id="UZAD01013171">
    <property type="protein sequence ID" value="VDN91158.1"/>
    <property type="molecule type" value="Genomic_DNA"/>
</dbReference>